<sequence length="328" mass="37892">MRNVTLESTVNQTTCSPLSLDDYRKFLMYKERSVENLDFYLWFRSYQIRFSQLPKDVIDILTPCRSKKHENNLSGEYSLQLPQCNSRLSSVQEVQGISDLSNIGQKIDQHFLEYKSQLYQAQPFREEVNSIMDIFFTSGSFSELNIEASTLLQLRSEVIYTTHPSIFHVAAMEAYHLMEGDSFMRFKAEALKNLSPSTIHSRCAIGVVIMLLTITGVLITVLFKQTRWYRLILMPLVTCGVSYLVSSYRGICAAKVYARMREIKPHELFPLSNTDIPTVVERQYSEVEVVDSAIIREQQRILLIAFLHIILLTIFLMFLILLVPEAWS</sequence>
<keyword evidence="1" id="KW-0472">Membrane</keyword>
<dbReference type="PANTHER" id="PTHR39466">
    <property type="entry name" value="RGS DOMAIN-CONTAINING PROTEIN"/>
    <property type="match status" value="1"/>
</dbReference>
<dbReference type="PANTHER" id="PTHR39466:SF1">
    <property type="entry name" value="RGS DOMAIN-CONTAINING PROTEIN"/>
    <property type="match status" value="1"/>
</dbReference>
<dbReference type="Pfam" id="PF00615">
    <property type="entry name" value="RGS"/>
    <property type="match status" value="1"/>
</dbReference>
<dbReference type="PROSITE" id="PS50132">
    <property type="entry name" value="RGS"/>
    <property type="match status" value="1"/>
</dbReference>
<dbReference type="EMBL" id="JASJQH010008365">
    <property type="protein sequence ID" value="KAK9693212.1"/>
    <property type="molecule type" value="Genomic_DNA"/>
</dbReference>
<organism evidence="3 4">
    <name type="scientific">Basidiobolus ranarum</name>
    <dbReference type="NCBI Taxonomy" id="34480"/>
    <lineage>
        <taxon>Eukaryota</taxon>
        <taxon>Fungi</taxon>
        <taxon>Fungi incertae sedis</taxon>
        <taxon>Zoopagomycota</taxon>
        <taxon>Entomophthoromycotina</taxon>
        <taxon>Basidiobolomycetes</taxon>
        <taxon>Basidiobolales</taxon>
        <taxon>Basidiobolaceae</taxon>
        <taxon>Basidiobolus</taxon>
    </lineage>
</organism>
<feature type="transmembrane region" description="Helical" evidence="1">
    <location>
        <begin position="301"/>
        <end position="323"/>
    </location>
</feature>
<keyword evidence="1" id="KW-0812">Transmembrane</keyword>
<protein>
    <recommendedName>
        <fullName evidence="2">RGS domain-containing protein</fullName>
    </recommendedName>
</protein>
<feature type="transmembrane region" description="Helical" evidence="1">
    <location>
        <begin position="203"/>
        <end position="223"/>
    </location>
</feature>
<evidence type="ECO:0000259" key="2">
    <source>
        <dbReference type="PROSITE" id="PS50132"/>
    </source>
</evidence>
<evidence type="ECO:0000313" key="3">
    <source>
        <dbReference type="EMBL" id="KAK9693212.1"/>
    </source>
</evidence>
<dbReference type="Proteomes" id="UP001479436">
    <property type="component" value="Unassembled WGS sequence"/>
</dbReference>
<evidence type="ECO:0000313" key="4">
    <source>
        <dbReference type="Proteomes" id="UP001479436"/>
    </source>
</evidence>
<keyword evidence="4" id="KW-1185">Reference proteome</keyword>
<dbReference type="InterPro" id="IPR044926">
    <property type="entry name" value="RGS_subdomain_2"/>
</dbReference>
<gene>
    <name evidence="3" type="ORF">K7432_014022</name>
</gene>
<reference evidence="3 4" key="1">
    <citation type="submission" date="2023-04" db="EMBL/GenBank/DDBJ databases">
        <title>Genome of Basidiobolus ranarum AG-B5.</title>
        <authorList>
            <person name="Stajich J.E."/>
            <person name="Carter-House D."/>
            <person name="Gryganskyi A."/>
        </authorList>
    </citation>
    <scope>NUCLEOTIDE SEQUENCE [LARGE SCALE GENOMIC DNA]</scope>
    <source>
        <strain evidence="3 4">AG-B5</strain>
    </source>
</reference>
<dbReference type="InterPro" id="IPR036305">
    <property type="entry name" value="RGS_sf"/>
</dbReference>
<proteinExistence type="predicted"/>
<dbReference type="Gene3D" id="1.10.167.10">
    <property type="entry name" value="Regulator of G-protein Signalling 4, domain 2"/>
    <property type="match status" value="1"/>
</dbReference>
<name>A0ABR2VQ11_9FUNG</name>
<dbReference type="InterPro" id="IPR016137">
    <property type="entry name" value="RGS"/>
</dbReference>
<comment type="caution">
    <text evidence="3">The sequence shown here is derived from an EMBL/GenBank/DDBJ whole genome shotgun (WGS) entry which is preliminary data.</text>
</comment>
<feature type="transmembrane region" description="Helical" evidence="1">
    <location>
        <begin position="229"/>
        <end position="251"/>
    </location>
</feature>
<evidence type="ECO:0000256" key="1">
    <source>
        <dbReference type="SAM" id="Phobius"/>
    </source>
</evidence>
<accession>A0ABR2VQ11</accession>
<dbReference type="SUPFAM" id="SSF48097">
    <property type="entry name" value="Regulator of G-protein signaling, RGS"/>
    <property type="match status" value="1"/>
</dbReference>
<feature type="domain" description="RGS" evidence="2">
    <location>
        <begin position="113"/>
        <end position="186"/>
    </location>
</feature>
<keyword evidence="1" id="KW-1133">Transmembrane helix</keyword>